<sequence>MHHLTRLLVPKSAARGGRNVATLSWHNNLAPVRQLVNWSRIKTLAQGAATQVRQKLVGNLFQPGDAGSCALKQVSVQGDVTGKDALFKMRIGFKGFAAEDIKISVKDNIIIIHATISRKEKSIDLLMTETIYFTLPSDVEITTLQAFFSEDGVLTLESGDYRSRQRKIPIEHIFSA</sequence>
<feature type="domain" description="SHSP" evidence="3">
    <location>
        <begin position="69"/>
        <end position="173"/>
    </location>
</feature>
<proteinExistence type="inferred from homology"/>
<comment type="similarity">
    <text evidence="1 2">Belongs to the small heat shock protein (HSP20) family.</text>
</comment>
<gene>
    <name evidence="4" type="ORF">TDIB3V08_LOCUS10290</name>
</gene>
<dbReference type="SUPFAM" id="SSF49764">
    <property type="entry name" value="HSP20-like chaperones"/>
    <property type="match status" value="1"/>
</dbReference>
<name>A0A7R8VWK3_TIMDO</name>
<dbReference type="InterPro" id="IPR002068">
    <property type="entry name" value="A-crystallin/Hsp20_dom"/>
</dbReference>
<dbReference type="Pfam" id="PF00011">
    <property type="entry name" value="HSP20"/>
    <property type="match status" value="1"/>
</dbReference>
<dbReference type="EMBL" id="OA571692">
    <property type="protein sequence ID" value="CAD7204128.1"/>
    <property type="molecule type" value="Genomic_DNA"/>
</dbReference>
<dbReference type="InterPro" id="IPR008978">
    <property type="entry name" value="HSP20-like_chaperone"/>
</dbReference>
<dbReference type="Gene3D" id="2.60.40.790">
    <property type="match status" value="1"/>
</dbReference>
<accession>A0A7R8VWK3</accession>
<evidence type="ECO:0000256" key="1">
    <source>
        <dbReference type="PROSITE-ProRule" id="PRU00285"/>
    </source>
</evidence>
<evidence type="ECO:0000256" key="2">
    <source>
        <dbReference type="RuleBase" id="RU003616"/>
    </source>
</evidence>
<dbReference type="PROSITE" id="PS01031">
    <property type="entry name" value="SHSP"/>
    <property type="match status" value="1"/>
</dbReference>
<organism evidence="4">
    <name type="scientific">Timema douglasi</name>
    <name type="common">Walking stick</name>
    <dbReference type="NCBI Taxonomy" id="61478"/>
    <lineage>
        <taxon>Eukaryota</taxon>
        <taxon>Metazoa</taxon>
        <taxon>Ecdysozoa</taxon>
        <taxon>Arthropoda</taxon>
        <taxon>Hexapoda</taxon>
        <taxon>Insecta</taxon>
        <taxon>Pterygota</taxon>
        <taxon>Neoptera</taxon>
        <taxon>Polyneoptera</taxon>
        <taxon>Phasmatodea</taxon>
        <taxon>Timematodea</taxon>
        <taxon>Timematoidea</taxon>
        <taxon>Timematidae</taxon>
        <taxon>Timema</taxon>
    </lineage>
</organism>
<evidence type="ECO:0000259" key="3">
    <source>
        <dbReference type="PROSITE" id="PS01031"/>
    </source>
</evidence>
<protein>
    <recommendedName>
        <fullName evidence="3">SHSP domain-containing protein</fullName>
    </recommendedName>
</protein>
<dbReference type="CDD" id="cd06526">
    <property type="entry name" value="metazoan_ACD"/>
    <property type="match status" value="1"/>
</dbReference>
<reference evidence="4" key="1">
    <citation type="submission" date="2020-11" db="EMBL/GenBank/DDBJ databases">
        <authorList>
            <person name="Tran Van P."/>
        </authorList>
    </citation>
    <scope>NUCLEOTIDE SEQUENCE</scope>
</reference>
<dbReference type="AlphaFoldDB" id="A0A7R8VWK3"/>
<evidence type="ECO:0000313" key="4">
    <source>
        <dbReference type="EMBL" id="CAD7204128.1"/>
    </source>
</evidence>